<comment type="caution">
    <text evidence="3">The sequence shown here is derived from an EMBL/GenBank/DDBJ whole genome shotgun (WGS) entry which is preliminary data.</text>
</comment>
<evidence type="ECO:0000313" key="3">
    <source>
        <dbReference type="EMBL" id="MDB7085281.1"/>
    </source>
</evidence>
<evidence type="ECO:0000313" key="4">
    <source>
        <dbReference type="Proteomes" id="UP001211987"/>
    </source>
</evidence>
<feature type="region of interest" description="Disordered" evidence="1">
    <location>
        <begin position="109"/>
        <end position="137"/>
    </location>
</feature>
<dbReference type="RefSeq" id="WP_029482389.1">
    <property type="nucleotide sequence ID" value="NZ_BAABXX010000001.1"/>
</dbReference>
<reference evidence="3" key="1">
    <citation type="submission" date="2023-01" db="EMBL/GenBank/DDBJ databases">
        <title>Human gut microbiome strain richness.</title>
        <authorList>
            <person name="Chen-Liaw A."/>
        </authorList>
    </citation>
    <scope>NUCLEOTIDE SEQUENCE</scope>
    <source>
        <strain evidence="3">1001217st2_G6_1001217B_191108</strain>
    </source>
</reference>
<feature type="transmembrane region" description="Helical" evidence="2">
    <location>
        <begin position="20"/>
        <end position="44"/>
    </location>
</feature>
<evidence type="ECO:0000256" key="2">
    <source>
        <dbReference type="SAM" id="Phobius"/>
    </source>
</evidence>
<keyword evidence="2" id="KW-0812">Transmembrane</keyword>
<feature type="transmembrane region" description="Helical" evidence="2">
    <location>
        <begin position="50"/>
        <end position="72"/>
    </location>
</feature>
<proteinExistence type="predicted"/>
<dbReference type="Proteomes" id="UP001211987">
    <property type="component" value="Unassembled WGS sequence"/>
</dbReference>
<feature type="compositionally biased region" description="Basic residues" evidence="1">
    <location>
        <begin position="124"/>
        <end position="137"/>
    </location>
</feature>
<keyword evidence="2" id="KW-0472">Membrane</keyword>
<dbReference type="AlphaFoldDB" id="A0AB35IQG3"/>
<keyword evidence="2" id="KW-1133">Transmembrane helix</keyword>
<gene>
    <name evidence="3" type="ORF">PM738_15860</name>
</gene>
<dbReference type="EMBL" id="JAQLKE010000035">
    <property type="protein sequence ID" value="MDB7085281.1"/>
    <property type="molecule type" value="Genomic_DNA"/>
</dbReference>
<organism evidence="3 4">
    <name type="scientific">Thomasclavelia ramosa</name>
    <dbReference type="NCBI Taxonomy" id="1547"/>
    <lineage>
        <taxon>Bacteria</taxon>
        <taxon>Bacillati</taxon>
        <taxon>Bacillota</taxon>
        <taxon>Erysipelotrichia</taxon>
        <taxon>Erysipelotrichales</taxon>
        <taxon>Coprobacillaceae</taxon>
        <taxon>Thomasclavelia</taxon>
    </lineage>
</organism>
<evidence type="ECO:0000256" key="1">
    <source>
        <dbReference type="SAM" id="MobiDB-lite"/>
    </source>
</evidence>
<protein>
    <recommendedName>
        <fullName evidence="5">PrgI family protein</fullName>
    </recommendedName>
</protein>
<sequence length="137" mass="16271">MVDRNDYKIIINKGKTKEKFFLFLTVGEMGFCLFIGVLSFKFFGMFMSELYSLLIAVVLSASIASLFIEIPVSHLSVLHHLKLACKYYFTLPNQYYYYRDKNKEENINKEEENSDFYQEERYTASKKTKKADKRNHR</sequence>
<evidence type="ECO:0008006" key="5">
    <source>
        <dbReference type="Google" id="ProtNLM"/>
    </source>
</evidence>
<name>A0AB35IQG3_9FIRM</name>
<accession>A0AB35IQG3</accession>